<proteinExistence type="predicted"/>
<evidence type="ECO:0000313" key="3">
    <source>
        <dbReference type="Proteomes" id="UP000240206"/>
    </source>
</evidence>
<keyword evidence="3" id="KW-1185">Reference proteome</keyword>
<name>A0A2P7EBF8_9SYNE</name>
<sequence>MKFSVSSFHSMTRIAVTGATGFVGRSLVAHLQRESVDVVAITRTRPPGGNSLVNIHFCSDYLDTALLAELFCSCDVVIHLAALAHQVSRSSSAIELNAYRRANLESLVSVARAASQAGVRRLVFVSSIGVNGSSTDGTPFTETDQPLPSEPYAITKLEAERALAEELLDSSTDWVVLRPPLVYGPGSPGNLERLIRLASSAPVLPFGSVHALRTLISIDNLIDALLIASHHPAVSRRVFVVADSEDIDVAAILKAFLLGLGRGTWRLFPVPPFLIGLLLNLLGKKALWHKFSGELRVDSSSFCRATGWVPAVRPQDGLRLAAASTRSS</sequence>
<protein>
    <recommendedName>
        <fullName evidence="1">NAD-dependent epimerase/dehydratase domain-containing protein</fullName>
    </recommendedName>
</protein>
<reference evidence="3" key="1">
    <citation type="submission" date="2018-03" db="EMBL/GenBank/DDBJ databases">
        <title>Ecological and genomic features of two cosmopolitan and abundant freshwater picocyanobacteria.</title>
        <authorList>
            <person name="Cabello-Yeves P.J."/>
            <person name="Picazo A."/>
            <person name="Camacho A."/>
            <person name="Callieri C."/>
            <person name="Rosselli R."/>
            <person name="Roda-Garcia J."/>
            <person name="Coutinho F.H."/>
            <person name="Rodriguez-Valera F."/>
        </authorList>
    </citation>
    <scope>NUCLEOTIDE SEQUENCE [LARGE SCALE GENOMIC DNA]</scope>
    <source>
        <strain evidence="3">Tous</strain>
    </source>
</reference>
<organism evidence="2 3">
    <name type="scientific">Synechococcus lacustris str. Tous</name>
    <dbReference type="NCBI Taxonomy" id="1910958"/>
    <lineage>
        <taxon>Bacteria</taxon>
        <taxon>Bacillati</taxon>
        <taxon>Cyanobacteriota</taxon>
        <taxon>Cyanophyceae</taxon>
        <taxon>Synechococcales</taxon>
        <taxon>Synechococcaceae</taxon>
        <taxon>Synechococcus</taxon>
    </lineage>
</organism>
<accession>A0A2P7EBF8</accession>
<dbReference type="PANTHER" id="PTHR43245">
    <property type="entry name" value="BIFUNCTIONAL POLYMYXIN RESISTANCE PROTEIN ARNA"/>
    <property type="match status" value="1"/>
</dbReference>
<dbReference type="Proteomes" id="UP000240206">
    <property type="component" value="Unassembled WGS sequence"/>
</dbReference>
<dbReference type="EMBL" id="PXVC01000102">
    <property type="protein sequence ID" value="PSI00566.1"/>
    <property type="molecule type" value="Genomic_DNA"/>
</dbReference>
<dbReference type="InterPro" id="IPR036291">
    <property type="entry name" value="NAD(P)-bd_dom_sf"/>
</dbReference>
<comment type="caution">
    <text evidence="2">The sequence shown here is derived from an EMBL/GenBank/DDBJ whole genome shotgun (WGS) entry which is preliminary data.</text>
</comment>
<dbReference type="InterPro" id="IPR050177">
    <property type="entry name" value="Lipid_A_modif_metabolic_enz"/>
</dbReference>
<dbReference type="AlphaFoldDB" id="A0A2P7EBF8"/>
<dbReference type="Gene3D" id="3.40.50.720">
    <property type="entry name" value="NAD(P)-binding Rossmann-like Domain"/>
    <property type="match status" value="1"/>
</dbReference>
<evidence type="ECO:0000259" key="1">
    <source>
        <dbReference type="Pfam" id="PF01370"/>
    </source>
</evidence>
<dbReference type="Pfam" id="PF01370">
    <property type="entry name" value="Epimerase"/>
    <property type="match status" value="1"/>
</dbReference>
<dbReference type="SUPFAM" id="SSF51735">
    <property type="entry name" value="NAD(P)-binding Rossmann-fold domains"/>
    <property type="match status" value="1"/>
</dbReference>
<gene>
    <name evidence="2" type="ORF">C7K08_12475</name>
</gene>
<evidence type="ECO:0000313" key="2">
    <source>
        <dbReference type="EMBL" id="PSI00566.1"/>
    </source>
</evidence>
<dbReference type="PANTHER" id="PTHR43245:SF58">
    <property type="entry name" value="BLL5923 PROTEIN"/>
    <property type="match status" value="1"/>
</dbReference>
<feature type="domain" description="NAD-dependent epimerase/dehydratase" evidence="1">
    <location>
        <begin position="14"/>
        <end position="241"/>
    </location>
</feature>
<dbReference type="InterPro" id="IPR001509">
    <property type="entry name" value="Epimerase_deHydtase"/>
</dbReference>